<protein>
    <submittedName>
        <fullName evidence="2">DUF4214 domain-containing protein</fullName>
    </submittedName>
</protein>
<accession>A0ABR7R3W7</accession>
<dbReference type="EMBL" id="JACTUZ010000011">
    <property type="protein sequence ID" value="MBC9176368.1"/>
    <property type="molecule type" value="Genomic_DNA"/>
</dbReference>
<proteinExistence type="predicted"/>
<feature type="domain" description="DUF4214" evidence="1">
    <location>
        <begin position="261"/>
        <end position="312"/>
    </location>
</feature>
<keyword evidence="3" id="KW-1185">Reference proteome</keyword>
<evidence type="ECO:0000313" key="3">
    <source>
        <dbReference type="Proteomes" id="UP000603940"/>
    </source>
</evidence>
<dbReference type="Gene3D" id="1.10.3130.20">
    <property type="entry name" value="Phycobilisome linker domain"/>
    <property type="match status" value="2"/>
</dbReference>
<name>A0ABR7R3W7_9PROT</name>
<organism evidence="2 3">
    <name type="scientific">Pseudoroseomonas ludipueritiae</name>
    <dbReference type="NCBI Taxonomy" id="198093"/>
    <lineage>
        <taxon>Bacteria</taxon>
        <taxon>Pseudomonadati</taxon>
        <taxon>Pseudomonadota</taxon>
        <taxon>Alphaproteobacteria</taxon>
        <taxon>Acetobacterales</taxon>
        <taxon>Acetobacteraceae</taxon>
        <taxon>Pseudoroseomonas</taxon>
    </lineage>
</organism>
<dbReference type="RefSeq" id="WP_187777522.1">
    <property type="nucleotide sequence ID" value="NZ_JACTUZ010000011.1"/>
</dbReference>
<comment type="caution">
    <text evidence="2">The sequence shown here is derived from an EMBL/GenBank/DDBJ whole genome shotgun (WGS) entry which is preliminary data.</text>
</comment>
<sequence length="332" mass="35240">MASITKYQIPPASGVFTGTNGANTYNGTNAYDLGQFDAGRRDAIIVNNDVGPINVTSRAGIDTINSIETLIFVDGREVYNPEDAAAQVTRLYHAALGRDADQGGLNGFIQVLDNGGKLSDVANSMISGSEFTSLFGANLNNTQFVEALYQNMRGSAASPAEISGWSILIDKGEMSRADVAVQFAESAENRAITASIVADGIWDRDESAIAIANLYDTAFDRLPDLGGLSSWVSLLHTSNLSVKAVADSFYSSNEAAGLRGLNDADFINAIYNNALERNAEQAGLDSWVAQLNGGMSRAEVMLAISDSAEHQQITADQFQSDNPLSYGVSLIA</sequence>
<dbReference type="InterPro" id="IPR038255">
    <property type="entry name" value="PBS_linker_sf"/>
</dbReference>
<feature type="domain" description="DUF4214" evidence="1">
    <location>
        <begin position="122"/>
        <end position="191"/>
    </location>
</feature>
<dbReference type="Proteomes" id="UP000603940">
    <property type="component" value="Unassembled WGS sequence"/>
</dbReference>
<feature type="domain" description="DUF4214" evidence="1">
    <location>
        <begin position="211"/>
        <end position="257"/>
    </location>
</feature>
<evidence type="ECO:0000259" key="1">
    <source>
        <dbReference type="Pfam" id="PF13946"/>
    </source>
</evidence>
<dbReference type="Pfam" id="PF13946">
    <property type="entry name" value="DUF4214"/>
    <property type="match status" value="3"/>
</dbReference>
<dbReference type="InterPro" id="IPR025282">
    <property type="entry name" value="DUF4214"/>
</dbReference>
<gene>
    <name evidence="2" type="ORF">IBL25_05365</name>
</gene>
<evidence type="ECO:0000313" key="2">
    <source>
        <dbReference type="EMBL" id="MBC9176368.1"/>
    </source>
</evidence>
<reference evidence="2 3" key="1">
    <citation type="journal article" date="2009" name="Int. J. Syst. Evol. Microbiol.">
        <title>Transfer of Teichococcus ludipueritiae and Muricoccus roseus to the genus Roseomonas, as Roseomonas ludipueritiae comb. nov. and Roseomonas rosea comb. nov., respectively, and emended description of the genus Roseomonas.</title>
        <authorList>
            <person name="Sanchez-Porro C."/>
            <person name="Gallego V."/>
            <person name="Busse H.J."/>
            <person name="Kampfer P."/>
            <person name="Ventosa A."/>
        </authorList>
    </citation>
    <scope>NUCLEOTIDE SEQUENCE [LARGE SCALE GENOMIC DNA]</scope>
    <source>
        <strain evidence="2 3">DSM 14915</strain>
    </source>
</reference>